<proteinExistence type="predicted"/>
<dbReference type="Proteomes" id="UP001165652">
    <property type="component" value="Unassembled WGS sequence"/>
</dbReference>
<organism evidence="1 2">
    <name type="scientific">Rhodoplanes tepidamans</name>
    <name type="common">Rhodoplanes cryptolactis</name>
    <dbReference type="NCBI Taxonomy" id="200616"/>
    <lineage>
        <taxon>Bacteria</taxon>
        <taxon>Pseudomonadati</taxon>
        <taxon>Pseudomonadota</taxon>
        <taxon>Alphaproteobacteria</taxon>
        <taxon>Hyphomicrobiales</taxon>
        <taxon>Nitrobacteraceae</taxon>
        <taxon>Rhodoplanes</taxon>
    </lineage>
</organism>
<reference evidence="1" key="1">
    <citation type="journal article" date="2023" name="Microbiol Resour">
        <title>Genome Sequences of Rhodoplanes serenus and Two Thermotolerant Strains, Rhodoplanes tepidamans and 'Rhodoplanes cryptolactis,' Further Refine the Genus.</title>
        <authorList>
            <person name="Rayyan A.A."/>
            <person name="Kyndt J.A."/>
        </authorList>
    </citation>
    <scope>NUCLEOTIDE SEQUENCE</scope>
    <source>
        <strain evidence="1">DSM 9987</strain>
    </source>
</reference>
<sequence>MRRGLPGIVAQLLLWPLPWRLRRAVLRRGLGFRIEDGARIGFSVVCAGAVRLGAFSRIGHLTLVRDLARLELGEHAVIGNLNKIAGVPRDAAGAFGDEPDRDPSLVIGRHAAITNSHLIDCTNRVEIGAFATVAGWGTQILTHGIDIAACRQRSAPVTVGPYGFVGTRCVLLKGAVLPERSVLAAGSVLGRAETQSCILYSGVPAGPVKPLDPASLYFSRTVGRVA</sequence>
<dbReference type="EMBL" id="JAQQLI010000019">
    <property type="protein sequence ID" value="MDC7786714.1"/>
    <property type="molecule type" value="Genomic_DNA"/>
</dbReference>
<evidence type="ECO:0000313" key="2">
    <source>
        <dbReference type="Proteomes" id="UP001165652"/>
    </source>
</evidence>
<dbReference type="Gene3D" id="2.160.10.10">
    <property type="entry name" value="Hexapeptide repeat proteins"/>
    <property type="match status" value="1"/>
</dbReference>
<dbReference type="SUPFAM" id="SSF51161">
    <property type="entry name" value="Trimeric LpxA-like enzymes"/>
    <property type="match status" value="1"/>
</dbReference>
<accession>A0ABT5JAM7</accession>
<evidence type="ECO:0008006" key="3">
    <source>
        <dbReference type="Google" id="ProtNLM"/>
    </source>
</evidence>
<dbReference type="InterPro" id="IPR011004">
    <property type="entry name" value="Trimer_LpxA-like_sf"/>
</dbReference>
<dbReference type="RefSeq" id="WP_272777562.1">
    <property type="nucleotide sequence ID" value="NZ_JAQQLI010000019.1"/>
</dbReference>
<gene>
    <name evidence="1" type="ORF">PQJ73_13550</name>
</gene>
<keyword evidence="2" id="KW-1185">Reference proteome</keyword>
<comment type="caution">
    <text evidence="1">The sequence shown here is derived from an EMBL/GenBank/DDBJ whole genome shotgun (WGS) entry which is preliminary data.</text>
</comment>
<protein>
    <recommendedName>
        <fullName evidence="3">Acetyltransferase</fullName>
    </recommendedName>
</protein>
<reference evidence="1" key="2">
    <citation type="submission" date="2023-02" db="EMBL/GenBank/DDBJ databases">
        <authorList>
            <person name="Rayyan A."/>
            <person name="Meyer T."/>
            <person name="Kyndt J.A."/>
        </authorList>
    </citation>
    <scope>NUCLEOTIDE SEQUENCE</scope>
    <source>
        <strain evidence="1">DSM 9987</strain>
    </source>
</reference>
<evidence type="ECO:0000313" key="1">
    <source>
        <dbReference type="EMBL" id="MDC7786714.1"/>
    </source>
</evidence>
<name>A0ABT5JAM7_RHOTP</name>